<reference evidence="1 2" key="1">
    <citation type="submission" date="2015-04" db="EMBL/GenBank/DDBJ databases">
        <authorList>
            <person name="Syromyatnikov M.Y."/>
            <person name="Popov V.N."/>
        </authorList>
    </citation>
    <scope>NUCLEOTIDE SEQUENCE [LARGE SCALE GENOMIC DNA]</scope>
</reference>
<dbReference type="AlphaFoldDB" id="A0A1J1HX80"/>
<gene>
    <name evidence="1" type="ORF">CLUMA_CG006445</name>
</gene>
<protein>
    <submittedName>
        <fullName evidence="1">CLUMA_CG006445, isoform A</fullName>
    </submittedName>
</protein>
<evidence type="ECO:0000313" key="2">
    <source>
        <dbReference type="Proteomes" id="UP000183832"/>
    </source>
</evidence>
<dbReference type="Proteomes" id="UP000183832">
    <property type="component" value="Unassembled WGS sequence"/>
</dbReference>
<accession>A0A1J1HX80</accession>
<dbReference type="EMBL" id="CVRI01000035">
    <property type="protein sequence ID" value="CRK92680.1"/>
    <property type="molecule type" value="Genomic_DNA"/>
</dbReference>
<proteinExistence type="predicted"/>
<name>A0A1J1HX80_9DIPT</name>
<sequence length="67" mass="7794">MSSSSSPPKEVVLLMEVLNLFAKPNLFQPKVESTRISFGNNCNVYAYVLFNVIYHRHMGRPFYWLLV</sequence>
<keyword evidence="2" id="KW-1185">Reference proteome</keyword>
<evidence type="ECO:0000313" key="1">
    <source>
        <dbReference type="EMBL" id="CRK92680.1"/>
    </source>
</evidence>
<organism evidence="1 2">
    <name type="scientific">Clunio marinus</name>
    <dbReference type="NCBI Taxonomy" id="568069"/>
    <lineage>
        <taxon>Eukaryota</taxon>
        <taxon>Metazoa</taxon>
        <taxon>Ecdysozoa</taxon>
        <taxon>Arthropoda</taxon>
        <taxon>Hexapoda</taxon>
        <taxon>Insecta</taxon>
        <taxon>Pterygota</taxon>
        <taxon>Neoptera</taxon>
        <taxon>Endopterygota</taxon>
        <taxon>Diptera</taxon>
        <taxon>Nematocera</taxon>
        <taxon>Chironomoidea</taxon>
        <taxon>Chironomidae</taxon>
        <taxon>Clunio</taxon>
    </lineage>
</organism>